<evidence type="ECO:0000313" key="3">
    <source>
        <dbReference type="EMBL" id="EJZ65385.1"/>
    </source>
</evidence>
<name>K0XND4_9BACT</name>
<dbReference type="Pfam" id="PF02358">
    <property type="entry name" value="Trehalose_PPase"/>
    <property type="match status" value="1"/>
</dbReference>
<dbReference type="PANTHER" id="PTHR10788:SF106">
    <property type="entry name" value="BCDNA.GH08860"/>
    <property type="match status" value="1"/>
</dbReference>
<dbReference type="GO" id="GO:0005829">
    <property type="term" value="C:cytosol"/>
    <property type="evidence" value="ECO:0007669"/>
    <property type="project" value="TreeGrafter"/>
</dbReference>
<dbReference type="InterPro" id="IPR023214">
    <property type="entry name" value="HAD_sf"/>
</dbReference>
<sequence length="784" mass="89653">MKGICAPKKPTIAIIINNLIISPQKWSAICRARDMKLYIISNRLPVKVSEKNGTFSFTRSEGGLATGLDSLQTAYEKHWIGWPGICVDNDSDKQAIGEKLEELNFHPVFLSDTQIKNYYEGYSNSTIWPLCHYFFAYTLYKDTFWQAYREVNKRFCETICRLISPEDKVWVQDYQLMLLPGMLREAVPDLCIGYFHHIPFPSYELFRILPERAEILKGLLGADFIAFHTHDYMRHFISAVERVLRMNFKLDEIQLGNRVVRIDALPMGINYDLYHNASTQPEVRQAVDRTRKLFGDHKLILSVDRLDYSKGILHRLRGFAAFLEHHPEYHGKVALAMIIVPSRDHVGSYAQLKTKIDEEIGSINGAYSTMDWTPVYYFYHGFSFEELTAMYHMADIALVTPLRDGMNLVAKEYVAAKSENPGVLILSEMAGAAVELTDALLINPNDTGQIERAICQALEMPVEEQLRRLQNMQKIISTQTVDKWAADFTDEWNDICRKNISFRKKQITANAIGTIKQEYNRAKKRLILLDYDGTLAALKPRPEDAEPTPELIETLQKLCEDSDNHIVINSGRDHFTLEKWLGNLPVSIAAEHGAFYRENGLWHKNINKPVWSAGLLSILKLFVAKTPRSRLEVKETAIAWHYRESDAWLGTLRAQQLANELVSICIQQKLQIIQGDKVIEIKSPDYNKGSEVSRQLKKEYYDFILAIGDDTTDEDMFKALPKNAATIKVGYVSETARYNLPSQEQVLPLLQTLVNISGESSTNDKVRKGLNSALHFFKELLNLK</sequence>
<comment type="similarity">
    <text evidence="2">Belongs to the glycosyltransferase 20 family.</text>
</comment>
<dbReference type="SUPFAM" id="SSF53756">
    <property type="entry name" value="UDP-Glycosyltransferase/glycogen phosphorylase"/>
    <property type="match status" value="1"/>
</dbReference>
<dbReference type="InterPro" id="IPR006379">
    <property type="entry name" value="HAD-SF_hydro_IIB"/>
</dbReference>
<dbReference type="GO" id="GO:0004805">
    <property type="term" value="F:trehalose-phosphatase activity"/>
    <property type="evidence" value="ECO:0007669"/>
    <property type="project" value="TreeGrafter"/>
</dbReference>
<dbReference type="CDD" id="cd01627">
    <property type="entry name" value="HAD_TPP"/>
    <property type="match status" value="1"/>
</dbReference>
<dbReference type="AlphaFoldDB" id="K0XND4"/>
<dbReference type="HOGENOM" id="CLU_002351_3_3_10"/>
<keyword evidence="4" id="KW-1185">Reference proteome</keyword>
<reference evidence="3 4" key="1">
    <citation type="submission" date="2012-08" db="EMBL/GenBank/DDBJ databases">
        <title>The Genome Sequence of Barnesiella intestinihominis YIT 11860.</title>
        <authorList>
            <consortium name="The Broad Institute Genome Sequencing Platform"/>
            <person name="Earl A."/>
            <person name="Ward D."/>
            <person name="Feldgarden M."/>
            <person name="Gevers D."/>
            <person name="Morotomi M."/>
            <person name="Walker B."/>
            <person name="Young S.K."/>
            <person name="Zeng Q."/>
            <person name="Gargeya S."/>
            <person name="Fitzgerald M."/>
            <person name="Haas B."/>
            <person name="Abouelleil A."/>
            <person name="Alvarado L."/>
            <person name="Arachchi H.M."/>
            <person name="Berlin A.M."/>
            <person name="Chapman S.B."/>
            <person name="Goldberg J."/>
            <person name="Griggs A."/>
            <person name="Gujja S."/>
            <person name="Hansen M."/>
            <person name="Howarth C."/>
            <person name="Imamovic A."/>
            <person name="Larimer J."/>
            <person name="McCowen C."/>
            <person name="Montmayeur A."/>
            <person name="Murphy C."/>
            <person name="Neiman D."/>
            <person name="Pearson M."/>
            <person name="Priest M."/>
            <person name="Roberts A."/>
            <person name="Saif S."/>
            <person name="Shea T."/>
            <person name="Sisk P."/>
            <person name="Sykes S."/>
            <person name="Wortman J."/>
            <person name="Nusbaum C."/>
            <person name="Birren B."/>
        </authorList>
    </citation>
    <scope>NUCLEOTIDE SEQUENCE [LARGE SCALE GENOMIC DNA]</scope>
    <source>
        <strain evidence="3 4">YIT 11860</strain>
    </source>
</reference>
<dbReference type="eggNOG" id="COG0380">
    <property type="taxonomic scope" value="Bacteria"/>
</dbReference>
<dbReference type="InterPro" id="IPR003337">
    <property type="entry name" value="Trehalose_PPase"/>
</dbReference>
<dbReference type="NCBIfam" id="TIGR01484">
    <property type="entry name" value="HAD-SF-IIB"/>
    <property type="match status" value="1"/>
</dbReference>
<dbReference type="NCBIfam" id="NF011071">
    <property type="entry name" value="PRK14501.1"/>
    <property type="match status" value="1"/>
</dbReference>
<dbReference type="Gene3D" id="3.40.50.1000">
    <property type="entry name" value="HAD superfamily/HAD-like"/>
    <property type="match status" value="1"/>
</dbReference>
<dbReference type="PATRIC" id="fig|742726.3.peg.817"/>
<dbReference type="GO" id="GO:0005992">
    <property type="term" value="P:trehalose biosynthetic process"/>
    <property type="evidence" value="ECO:0007669"/>
    <property type="project" value="InterPro"/>
</dbReference>
<gene>
    <name evidence="3" type="ORF">HMPREF9448_00766</name>
</gene>
<accession>K0XND4</accession>
<dbReference type="Gene3D" id="3.40.50.2000">
    <property type="entry name" value="Glycogen Phosphorylase B"/>
    <property type="match status" value="2"/>
</dbReference>
<dbReference type="CDD" id="cd03788">
    <property type="entry name" value="GT20_TPS"/>
    <property type="match status" value="1"/>
</dbReference>
<dbReference type="EMBL" id="ADLE01000006">
    <property type="protein sequence ID" value="EJZ65385.1"/>
    <property type="molecule type" value="Genomic_DNA"/>
</dbReference>
<dbReference type="Proteomes" id="UP000006044">
    <property type="component" value="Unassembled WGS sequence"/>
</dbReference>
<evidence type="ECO:0000313" key="4">
    <source>
        <dbReference type="Proteomes" id="UP000006044"/>
    </source>
</evidence>
<dbReference type="NCBIfam" id="TIGR00685">
    <property type="entry name" value="T6PP"/>
    <property type="match status" value="1"/>
</dbReference>
<dbReference type="InterPro" id="IPR001830">
    <property type="entry name" value="Glyco_trans_20"/>
</dbReference>
<organism evidence="3 4">
    <name type="scientific">Barnesiella intestinihominis YIT 11860</name>
    <dbReference type="NCBI Taxonomy" id="742726"/>
    <lineage>
        <taxon>Bacteria</taxon>
        <taxon>Pseudomonadati</taxon>
        <taxon>Bacteroidota</taxon>
        <taxon>Bacteroidia</taxon>
        <taxon>Bacteroidales</taxon>
        <taxon>Barnesiellaceae</taxon>
        <taxon>Barnesiella</taxon>
    </lineage>
</organism>
<evidence type="ECO:0000256" key="2">
    <source>
        <dbReference type="ARBA" id="ARBA00008799"/>
    </source>
</evidence>
<dbReference type="GO" id="GO:0003825">
    <property type="term" value="F:alpha,alpha-trehalose-phosphate synthase (UDP-forming) activity"/>
    <property type="evidence" value="ECO:0007669"/>
    <property type="project" value="TreeGrafter"/>
</dbReference>
<dbReference type="InterPro" id="IPR036412">
    <property type="entry name" value="HAD-like_sf"/>
</dbReference>
<protein>
    <submittedName>
        <fullName evidence="3">Alpha,alpha-trehalose-phosphate synthase (UDP-forming)</fullName>
    </submittedName>
</protein>
<proteinExistence type="inferred from homology"/>
<dbReference type="Gene3D" id="3.30.70.1020">
    <property type="entry name" value="Trehalose-6-phosphate phosphatase related protein, domain 2"/>
    <property type="match status" value="1"/>
</dbReference>
<dbReference type="SUPFAM" id="SSF56784">
    <property type="entry name" value="HAD-like"/>
    <property type="match status" value="1"/>
</dbReference>
<dbReference type="Pfam" id="PF00982">
    <property type="entry name" value="Glyco_transf_20"/>
    <property type="match status" value="1"/>
</dbReference>
<dbReference type="PANTHER" id="PTHR10788">
    <property type="entry name" value="TREHALOSE-6-PHOSPHATE SYNTHASE"/>
    <property type="match status" value="1"/>
</dbReference>
<dbReference type="eggNOG" id="COG1877">
    <property type="taxonomic scope" value="Bacteria"/>
</dbReference>
<comment type="similarity">
    <text evidence="1">In the C-terminal section; belongs to the trehalose phosphatase family.</text>
</comment>
<evidence type="ECO:0000256" key="1">
    <source>
        <dbReference type="ARBA" id="ARBA00006330"/>
    </source>
</evidence>
<dbReference type="STRING" id="742726.HMPREF9448_00766"/>
<comment type="caution">
    <text evidence="3">The sequence shown here is derived from an EMBL/GenBank/DDBJ whole genome shotgun (WGS) entry which is preliminary data.</text>
</comment>